<comment type="caution">
    <text evidence="2">The sequence shown here is derived from an EMBL/GenBank/DDBJ whole genome shotgun (WGS) entry which is preliminary data.</text>
</comment>
<name>A0A6P0UQ90_9FLAO</name>
<proteinExistence type="predicted"/>
<keyword evidence="1" id="KW-0812">Transmembrane</keyword>
<feature type="transmembrane region" description="Helical" evidence="1">
    <location>
        <begin position="37"/>
        <end position="59"/>
    </location>
</feature>
<dbReference type="EMBL" id="JAABOO010000002">
    <property type="protein sequence ID" value="NER14148.1"/>
    <property type="molecule type" value="Genomic_DNA"/>
</dbReference>
<reference evidence="2 3" key="1">
    <citation type="submission" date="2020-01" db="EMBL/GenBank/DDBJ databases">
        <title>Leptobacterium flavescens.</title>
        <authorList>
            <person name="Wang G."/>
        </authorList>
    </citation>
    <scope>NUCLEOTIDE SEQUENCE [LARGE SCALE GENOMIC DNA]</scope>
    <source>
        <strain evidence="2 3">KCTC 22160</strain>
    </source>
</reference>
<keyword evidence="1" id="KW-0472">Membrane</keyword>
<gene>
    <name evidence="2" type="ORF">GWK08_11900</name>
</gene>
<evidence type="ECO:0000313" key="3">
    <source>
        <dbReference type="Proteomes" id="UP000468581"/>
    </source>
</evidence>
<protein>
    <recommendedName>
        <fullName evidence="4">DUF3311 domain-containing protein</fullName>
    </recommendedName>
</protein>
<evidence type="ECO:0000256" key="1">
    <source>
        <dbReference type="SAM" id="Phobius"/>
    </source>
</evidence>
<dbReference type="AlphaFoldDB" id="A0A6P0UQ90"/>
<sequence>MKKTFPSWVWITYLLLFSLSIPWYIPEKPAMMLILGLPLWVIASILSVVITAIFTVWIINKYWKEK</sequence>
<evidence type="ECO:0000313" key="2">
    <source>
        <dbReference type="EMBL" id="NER14148.1"/>
    </source>
</evidence>
<keyword evidence="3" id="KW-1185">Reference proteome</keyword>
<accession>A0A6P0UQ90</accession>
<evidence type="ECO:0008006" key="4">
    <source>
        <dbReference type="Google" id="ProtNLM"/>
    </source>
</evidence>
<organism evidence="2 3">
    <name type="scientific">Leptobacterium flavescens</name>
    <dbReference type="NCBI Taxonomy" id="472055"/>
    <lineage>
        <taxon>Bacteria</taxon>
        <taxon>Pseudomonadati</taxon>
        <taxon>Bacteroidota</taxon>
        <taxon>Flavobacteriia</taxon>
        <taxon>Flavobacteriales</taxon>
        <taxon>Flavobacteriaceae</taxon>
        <taxon>Leptobacterium</taxon>
    </lineage>
</organism>
<keyword evidence="1" id="KW-1133">Transmembrane helix</keyword>
<feature type="transmembrane region" description="Helical" evidence="1">
    <location>
        <begin position="7"/>
        <end position="25"/>
    </location>
</feature>
<dbReference type="RefSeq" id="WP_163607410.1">
    <property type="nucleotide sequence ID" value="NZ_JAABOO010000002.1"/>
</dbReference>
<dbReference type="Proteomes" id="UP000468581">
    <property type="component" value="Unassembled WGS sequence"/>
</dbReference>